<dbReference type="NCBIfam" id="TIGR02937">
    <property type="entry name" value="sigma70-ECF"/>
    <property type="match status" value="1"/>
</dbReference>
<accession>A0A3N0DX56</accession>
<feature type="domain" description="Putative zinc-finger" evidence="9">
    <location>
        <begin position="195"/>
        <end position="228"/>
    </location>
</feature>
<dbReference type="InterPro" id="IPR013325">
    <property type="entry name" value="RNA_pol_sigma_r2"/>
</dbReference>
<dbReference type="EMBL" id="RJSG01000002">
    <property type="protein sequence ID" value="RNL80076.1"/>
    <property type="molecule type" value="Genomic_DNA"/>
</dbReference>
<dbReference type="InterPro" id="IPR036388">
    <property type="entry name" value="WH-like_DNA-bd_sf"/>
</dbReference>
<dbReference type="AlphaFoldDB" id="A0A3N0DX56"/>
<dbReference type="PANTHER" id="PTHR43133">
    <property type="entry name" value="RNA POLYMERASE ECF-TYPE SIGMA FACTO"/>
    <property type="match status" value="1"/>
</dbReference>
<evidence type="ECO:0000256" key="6">
    <source>
        <dbReference type="SAM" id="MobiDB-lite"/>
    </source>
</evidence>
<evidence type="ECO:0000256" key="3">
    <source>
        <dbReference type="ARBA" id="ARBA00023082"/>
    </source>
</evidence>
<dbReference type="GO" id="GO:0016987">
    <property type="term" value="F:sigma factor activity"/>
    <property type="evidence" value="ECO:0007669"/>
    <property type="project" value="UniProtKB-KW"/>
</dbReference>
<evidence type="ECO:0000259" key="8">
    <source>
        <dbReference type="Pfam" id="PF04542"/>
    </source>
</evidence>
<organism evidence="10 11">
    <name type="scientific">Nocardioides marmorisolisilvae</name>
    <dbReference type="NCBI Taxonomy" id="1542737"/>
    <lineage>
        <taxon>Bacteria</taxon>
        <taxon>Bacillati</taxon>
        <taxon>Actinomycetota</taxon>
        <taxon>Actinomycetes</taxon>
        <taxon>Propionibacteriales</taxon>
        <taxon>Nocardioidaceae</taxon>
        <taxon>Nocardioides</taxon>
    </lineage>
</organism>
<feature type="transmembrane region" description="Helical" evidence="7">
    <location>
        <begin position="292"/>
        <end position="313"/>
    </location>
</feature>
<evidence type="ECO:0000259" key="9">
    <source>
        <dbReference type="Pfam" id="PF13490"/>
    </source>
</evidence>
<gene>
    <name evidence="10" type="ORF">EFL95_14275</name>
</gene>
<evidence type="ECO:0000313" key="11">
    <source>
        <dbReference type="Proteomes" id="UP000277094"/>
    </source>
</evidence>
<evidence type="ECO:0000256" key="2">
    <source>
        <dbReference type="ARBA" id="ARBA00023015"/>
    </source>
</evidence>
<dbReference type="SUPFAM" id="SSF88946">
    <property type="entry name" value="Sigma2 domain of RNA polymerase sigma factors"/>
    <property type="match status" value="1"/>
</dbReference>
<protein>
    <submittedName>
        <fullName evidence="10">Sigma-70 family RNA polymerase sigma factor</fullName>
    </submittedName>
</protein>
<comment type="caution">
    <text evidence="10">The sequence shown here is derived from an EMBL/GenBank/DDBJ whole genome shotgun (WGS) entry which is preliminary data.</text>
</comment>
<dbReference type="InterPro" id="IPR007627">
    <property type="entry name" value="RNA_pol_sigma70_r2"/>
</dbReference>
<feature type="region of interest" description="Disordered" evidence="6">
    <location>
        <begin position="317"/>
        <end position="404"/>
    </location>
</feature>
<feature type="transmembrane region" description="Helical" evidence="7">
    <location>
        <begin position="258"/>
        <end position="280"/>
    </location>
</feature>
<dbReference type="GO" id="GO:0003677">
    <property type="term" value="F:DNA binding"/>
    <property type="evidence" value="ECO:0007669"/>
    <property type="project" value="UniProtKB-KW"/>
</dbReference>
<keyword evidence="7" id="KW-0472">Membrane</keyword>
<dbReference type="Gene3D" id="1.10.10.1320">
    <property type="entry name" value="Anti-sigma factor, zinc-finger domain"/>
    <property type="match status" value="1"/>
</dbReference>
<feature type="compositionally biased region" description="Low complexity" evidence="6">
    <location>
        <begin position="353"/>
        <end position="366"/>
    </location>
</feature>
<dbReference type="Pfam" id="PF13490">
    <property type="entry name" value="zf-HC2"/>
    <property type="match status" value="1"/>
</dbReference>
<sequence length="525" mass="54440">MTVLEHAPQGELSDAELISAVRGGDVSAYGDLFARHREAATRLARQLVSNSDADDLVSEAFAKVLNVLLAGGGPDVAFRAYLLTAVRRLHVDKIRATNRAMPTDDLSPYDQGEPFNDTVLSGFEGGAAARAYASLPERWQLVLWHLEVEGQKPAEVAPLLGMTPNSVSALAYRAREGLRQAYLQMHSADIADSECQWVHDRLGAYVRKGLSRRDSAKVEEHLRSCRKCTALFLELSEVNSSMAGVIGPVVLGTATMGYLGAAAPAGLWGGVWGGLIAAFGTAKEAVAANAKVAVGIGAAAGVAGIATVAVLVANNSGTQRPPQVEPSPGISTSITPPPVTQPPKPTRTPTPTPQQNNTGGGTTPVVFHPPTPTPTSEPTKSPTQPPFTPPPTQPPVTPPPTSADVSVDLSFQAKLGLLGAKDAGTIGNLTAVTDGVPDGMKGTLTIQTLGATLEQLGTGCTVDGATTTCPIWKNMPPLVFKMMGVPVSTSATVSGPTNVTDPSPRNNTASVLLGLLAFNHTAKSG</sequence>
<feature type="domain" description="RNA polymerase sigma-70 region 2" evidence="8">
    <location>
        <begin position="32"/>
        <end position="99"/>
    </location>
</feature>
<dbReference type="GO" id="GO:0006352">
    <property type="term" value="P:DNA-templated transcription initiation"/>
    <property type="evidence" value="ECO:0007669"/>
    <property type="project" value="InterPro"/>
</dbReference>
<dbReference type="Gene3D" id="1.10.10.10">
    <property type="entry name" value="Winged helix-like DNA-binding domain superfamily/Winged helix DNA-binding domain"/>
    <property type="match status" value="1"/>
</dbReference>
<dbReference type="InterPro" id="IPR027383">
    <property type="entry name" value="Znf_put"/>
</dbReference>
<keyword evidence="3" id="KW-0731">Sigma factor</keyword>
<reference evidence="10 11" key="1">
    <citation type="submission" date="2018-11" db="EMBL/GenBank/DDBJ databases">
        <authorList>
            <person name="Li F."/>
        </authorList>
    </citation>
    <scope>NUCLEOTIDE SEQUENCE [LARGE SCALE GENOMIC DNA]</scope>
    <source>
        <strain evidence="10 11">KIS18-7</strain>
    </source>
</reference>
<name>A0A3N0DX56_9ACTN</name>
<dbReference type="PRINTS" id="PR01217">
    <property type="entry name" value="PRICHEXTENSN"/>
</dbReference>
<dbReference type="OrthoDB" id="4990598at2"/>
<dbReference type="PANTHER" id="PTHR43133:SF8">
    <property type="entry name" value="RNA POLYMERASE SIGMA FACTOR HI_1459-RELATED"/>
    <property type="match status" value="1"/>
</dbReference>
<dbReference type="Pfam" id="PF04542">
    <property type="entry name" value="Sigma70_r2"/>
    <property type="match status" value="1"/>
</dbReference>
<dbReference type="Proteomes" id="UP000277094">
    <property type="component" value="Unassembled WGS sequence"/>
</dbReference>
<dbReference type="InterPro" id="IPR039425">
    <property type="entry name" value="RNA_pol_sigma-70-like"/>
</dbReference>
<dbReference type="RefSeq" id="WP_123234578.1">
    <property type="nucleotide sequence ID" value="NZ_RJSG01000002.1"/>
</dbReference>
<evidence type="ECO:0000256" key="7">
    <source>
        <dbReference type="SAM" id="Phobius"/>
    </source>
</evidence>
<feature type="compositionally biased region" description="Pro residues" evidence="6">
    <location>
        <begin position="335"/>
        <end position="352"/>
    </location>
</feature>
<keyword evidence="7" id="KW-1133">Transmembrane helix</keyword>
<dbReference type="InterPro" id="IPR041916">
    <property type="entry name" value="Anti_sigma_zinc_sf"/>
</dbReference>
<dbReference type="SUPFAM" id="SSF88659">
    <property type="entry name" value="Sigma3 and sigma4 domains of RNA polymerase sigma factors"/>
    <property type="match status" value="1"/>
</dbReference>
<evidence type="ECO:0000256" key="5">
    <source>
        <dbReference type="ARBA" id="ARBA00023163"/>
    </source>
</evidence>
<keyword evidence="11" id="KW-1185">Reference proteome</keyword>
<evidence type="ECO:0000256" key="1">
    <source>
        <dbReference type="ARBA" id="ARBA00010641"/>
    </source>
</evidence>
<keyword evidence="5" id="KW-0804">Transcription</keyword>
<dbReference type="InterPro" id="IPR014284">
    <property type="entry name" value="RNA_pol_sigma-70_dom"/>
</dbReference>
<evidence type="ECO:0000256" key="4">
    <source>
        <dbReference type="ARBA" id="ARBA00023125"/>
    </source>
</evidence>
<feature type="compositionally biased region" description="Pro residues" evidence="6">
    <location>
        <begin position="383"/>
        <end position="401"/>
    </location>
</feature>
<keyword evidence="4" id="KW-0238">DNA-binding</keyword>
<dbReference type="Gene3D" id="1.10.1740.10">
    <property type="match status" value="1"/>
</dbReference>
<dbReference type="InterPro" id="IPR013324">
    <property type="entry name" value="RNA_pol_sigma_r3/r4-like"/>
</dbReference>
<comment type="similarity">
    <text evidence="1">Belongs to the sigma-70 factor family. ECF subfamily.</text>
</comment>
<evidence type="ECO:0000313" key="10">
    <source>
        <dbReference type="EMBL" id="RNL80076.1"/>
    </source>
</evidence>
<proteinExistence type="inferred from homology"/>
<keyword evidence="7" id="KW-0812">Transmembrane</keyword>
<keyword evidence="2" id="KW-0805">Transcription regulation</keyword>